<dbReference type="AlphaFoldDB" id="A0A7X6D5V9"/>
<proteinExistence type="predicted"/>
<dbReference type="InterPro" id="IPR011256">
    <property type="entry name" value="Reg_factor_effector_dom_sf"/>
</dbReference>
<dbReference type="Gene3D" id="3.20.80.10">
    <property type="entry name" value="Regulatory factor, effector binding domain"/>
    <property type="match status" value="1"/>
</dbReference>
<reference evidence="2 3" key="1">
    <citation type="submission" date="2020-03" db="EMBL/GenBank/DDBJ databases">
        <title>Draft genome of Streptomyces sp. ventii, isolated from the Axial Seamount in the Pacific Ocean, and resequencing of the two type strains Streptomyces lonarensis strain NCL 716 and Streptomyces bohaiensis strain 11A07.</title>
        <authorList>
            <person name="Loughran R.M."/>
            <person name="Pfannmuller K.M."/>
            <person name="Wasson B.J."/>
            <person name="Deadmond M.C."/>
            <person name="Paddock B.E."/>
            <person name="Koyack M.J."/>
            <person name="Gallegos D.A."/>
            <person name="Mitchell E.A."/>
            <person name="Ushijima B."/>
            <person name="Saw J.H."/>
            <person name="Mcphail K.L."/>
            <person name="Videau P."/>
        </authorList>
    </citation>
    <scope>NUCLEOTIDE SEQUENCE [LARGE SCALE GENOMIC DNA]</scope>
    <source>
        <strain evidence="2 3">NCL716</strain>
    </source>
</reference>
<dbReference type="SUPFAM" id="SSF55136">
    <property type="entry name" value="Probable bacterial effector-binding domain"/>
    <property type="match status" value="1"/>
</dbReference>
<evidence type="ECO:0000313" key="3">
    <source>
        <dbReference type="Proteomes" id="UP000578686"/>
    </source>
</evidence>
<dbReference type="EMBL" id="JAAVJD010000407">
    <property type="protein sequence ID" value="NJQ08748.1"/>
    <property type="molecule type" value="Genomic_DNA"/>
</dbReference>
<gene>
    <name evidence="2" type="ORF">HCN56_25065</name>
</gene>
<keyword evidence="3" id="KW-1185">Reference proteome</keyword>
<sequence>MPTTDDHWEIVPARPTPVLCLRHTGSGANWLDTWRRLTALLFECGLAGPRTRAVGVLYDLHDRRPADEVRYDACLSVDHGDLDNGTVWRGLNRVGGLRYEVIMSEGPLARVGAGHARRLTDMSVTTGATVRGPRRDPAVGAPLYEVYPCSPVFLAEEVPVVEWYQTVRRGPGGGCAPVKGASPAASPAAAGQDAAASVRSRRRSTLPVGV</sequence>
<dbReference type="RefSeq" id="WP_167974869.1">
    <property type="nucleotide sequence ID" value="NZ_BHZG01000393.1"/>
</dbReference>
<dbReference type="Proteomes" id="UP000578686">
    <property type="component" value="Unassembled WGS sequence"/>
</dbReference>
<feature type="region of interest" description="Disordered" evidence="1">
    <location>
        <begin position="178"/>
        <end position="210"/>
    </location>
</feature>
<protein>
    <submittedName>
        <fullName evidence="2">GyrI-like domain-containing protein</fullName>
    </submittedName>
</protein>
<accession>A0A7X6D5V9</accession>
<evidence type="ECO:0000313" key="2">
    <source>
        <dbReference type="EMBL" id="NJQ08748.1"/>
    </source>
</evidence>
<organism evidence="2 3">
    <name type="scientific">Streptomyces lonarensis</name>
    <dbReference type="NCBI Taxonomy" id="700599"/>
    <lineage>
        <taxon>Bacteria</taxon>
        <taxon>Bacillati</taxon>
        <taxon>Actinomycetota</taxon>
        <taxon>Actinomycetes</taxon>
        <taxon>Kitasatosporales</taxon>
        <taxon>Streptomycetaceae</taxon>
        <taxon>Streptomyces</taxon>
    </lineage>
</organism>
<comment type="caution">
    <text evidence="2">The sequence shown here is derived from an EMBL/GenBank/DDBJ whole genome shotgun (WGS) entry which is preliminary data.</text>
</comment>
<feature type="compositionally biased region" description="Low complexity" evidence="1">
    <location>
        <begin position="178"/>
        <end position="198"/>
    </location>
</feature>
<evidence type="ECO:0000256" key="1">
    <source>
        <dbReference type="SAM" id="MobiDB-lite"/>
    </source>
</evidence>
<name>A0A7X6D5V9_9ACTN</name>